<reference evidence="1" key="1">
    <citation type="submission" date="2023-03" db="EMBL/GenBank/DDBJ databases">
        <title>Chromosome-level genomes of two armyworms, Mythimna separata and Mythimna loreyi, provide insights into the biosynthesis and reception of sex pheromones.</title>
        <authorList>
            <person name="Zhao H."/>
        </authorList>
    </citation>
    <scope>NUCLEOTIDE SEQUENCE</scope>
    <source>
        <strain evidence="1">BeijingLab</strain>
    </source>
</reference>
<dbReference type="Proteomes" id="UP001231649">
    <property type="component" value="Chromosome 29"/>
</dbReference>
<name>A0ACC2Q456_9NEOP</name>
<comment type="caution">
    <text evidence="1">The sequence shown here is derived from an EMBL/GenBank/DDBJ whole genome shotgun (WGS) entry which is preliminary data.</text>
</comment>
<protein>
    <submittedName>
        <fullName evidence="1">Uncharacterized protein</fullName>
    </submittedName>
</protein>
<accession>A0ACC2Q456</accession>
<gene>
    <name evidence="1" type="ORF">PYW08_011426</name>
</gene>
<organism evidence="1 2">
    <name type="scientific">Mythimna loreyi</name>
    <dbReference type="NCBI Taxonomy" id="667449"/>
    <lineage>
        <taxon>Eukaryota</taxon>
        <taxon>Metazoa</taxon>
        <taxon>Ecdysozoa</taxon>
        <taxon>Arthropoda</taxon>
        <taxon>Hexapoda</taxon>
        <taxon>Insecta</taxon>
        <taxon>Pterygota</taxon>
        <taxon>Neoptera</taxon>
        <taxon>Endopterygota</taxon>
        <taxon>Lepidoptera</taxon>
        <taxon>Glossata</taxon>
        <taxon>Ditrysia</taxon>
        <taxon>Noctuoidea</taxon>
        <taxon>Noctuidae</taxon>
        <taxon>Noctuinae</taxon>
        <taxon>Hadenini</taxon>
        <taxon>Mythimna</taxon>
    </lineage>
</organism>
<proteinExistence type="predicted"/>
<evidence type="ECO:0000313" key="1">
    <source>
        <dbReference type="EMBL" id="KAJ8707292.1"/>
    </source>
</evidence>
<evidence type="ECO:0000313" key="2">
    <source>
        <dbReference type="Proteomes" id="UP001231649"/>
    </source>
</evidence>
<dbReference type="EMBL" id="CM056805">
    <property type="protein sequence ID" value="KAJ8707292.1"/>
    <property type="molecule type" value="Genomic_DNA"/>
</dbReference>
<sequence length="656" mass="76443">MNNTKNVYCRLCAELKPHNELANLQTDEETCQKVVNKLSRFNIIMDFQDNDLPRTVCLLCVNSLEQAFSFVTAIEQAQLFLSDYILVQARTEKSDVCGEFDFYIPSNIGDTTDIKIESRRDPVGISNDSNFGEECEDREDSIDGEEGYNESKNLTKSFVFVDDKINIKDETDECNVNNHKDKTLTFSNDSLEYQYANESKTVLNTETSKLEEIVTNVKHNCDPKPLSGGTGSGDHKSKLNHRTVRAVVPHTRKKSTGQSIPAKHLDTTVYSEDYITKQINKLSTIPVECLKMTWMDYEWKCSHCGTLFSNIEELQKHSMLYHTTCNAYQCTDCKIKKHRLNAFIKHVRSHRKYLHYSCYKCFEKFPKMMETRQHKMKIHENSRFVCLGCNTPFASNAEMEEHVNKYYNILWRQKTFIDSDNLTCSTCNKVCANVTALRNHLNRHKEKKRDRVCDRCGKCFDSAPSLRTHMDTHTEKVLYHCEICKTTFKTIYSLRYHASIHSGIKPFTCDVCNKCFRTRSQITNHMKFHTDYFPITCTVCNKKFRTEKNLQNHMLQHTGEKPFSCDICLRDFTNMANRNKHMRRRHGIEMSKRRQPIIKQQTTDDPMAFNLVPEGNKPADLSSMDDWNHKMISEKCQRVNNKSKKERMISKECNEN</sequence>
<keyword evidence="2" id="KW-1185">Reference proteome</keyword>